<keyword evidence="1" id="KW-0812">Transmembrane</keyword>
<dbReference type="Proteomes" id="UP000251960">
    <property type="component" value="Chromosome 2"/>
</dbReference>
<gene>
    <name evidence="2" type="ORF">Zm00014a_019707</name>
</gene>
<dbReference type="EMBL" id="NCVQ01000003">
    <property type="protein sequence ID" value="PWZ41908.1"/>
    <property type="molecule type" value="Genomic_DNA"/>
</dbReference>
<comment type="caution">
    <text evidence="2">The sequence shown here is derived from an EMBL/GenBank/DDBJ whole genome shotgun (WGS) entry which is preliminary data.</text>
</comment>
<keyword evidence="1" id="KW-1133">Transmembrane helix</keyword>
<proteinExistence type="predicted"/>
<protein>
    <submittedName>
        <fullName evidence="2">Uncharacterized protein</fullName>
    </submittedName>
</protein>
<organism evidence="2">
    <name type="scientific">Zea mays</name>
    <name type="common">Maize</name>
    <dbReference type="NCBI Taxonomy" id="4577"/>
    <lineage>
        <taxon>Eukaryota</taxon>
        <taxon>Viridiplantae</taxon>
        <taxon>Streptophyta</taxon>
        <taxon>Embryophyta</taxon>
        <taxon>Tracheophyta</taxon>
        <taxon>Spermatophyta</taxon>
        <taxon>Magnoliopsida</taxon>
        <taxon>Liliopsida</taxon>
        <taxon>Poales</taxon>
        <taxon>Poaceae</taxon>
        <taxon>PACMAD clade</taxon>
        <taxon>Panicoideae</taxon>
        <taxon>Andropogonodae</taxon>
        <taxon>Andropogoneae</taxon>
        <taxon>Tripsacinae</taxon>
        <taxon>Zea</taxon>
    </lineage>
</organism>
<reference evidence="2" key="1">
    <citation type="journal article" date="2018" name="Nat. Genet.">
        <title>Extensive intraspecific gene order and gene structural variations between Mo17 and other maize genomes.</title>
        <authorList>
            <person name="Sun S."/>
            <person name="Zhou Y."/>
            <person name="Chen J."/>
            <person name="Shi J."/>
            <person name="Zhao H."/>
            <person name="Zhao H."/>
            <person name="Song W."/>
            <person name="Zhang M."/>
            <person name="Cui Y."/>
            <person name="Dong X."/>
            <person name="Liu H."/>
            <person name="Ma X."/>
            <person name="Jiao Y."/>
            <person name="Wang B."/>
            <person name="Wei X."/>
            <person name="Stein J.C."/>
            <person name="Glaubitz J.C."/>
            <person name="Lu F."/>
            <person name="Yu G."/>
            <person name="Liang C."/>
            <person name="Fengler K."/>
            <person name="Li B."/>
            <person name="Rafalski A."/>
            <person name="Schnable P.S."/>
            <person name="Ware D.H."/>
            <person name="Buckler E.S."/>
            <person name="Lai J."/>
        </authorList>
    </citation>
    <scope>NUCLEOTIDE SEQUENCE [LARGE SCALE GENOMIC DNA]</scope>
    <source>
        <tissue evidence="2">Seedling</tissue>
    </source>
</reference>
<evidence type="ECO:0000256" key="1">
    <source>
        <dbReference type="SAM" id="Phobius"/>
    </source>
</evidence>
<feature type="transmembrane region" description="Helical" evidence="1">
    <location>
        <begin position="21"/>
        <end position="40"/>
    </location>
</feature>
<sequence>MGWRLSTFSMRVGIRRSSTFYLNKISWFFSVGQLFCMFVGGRH</sequence>
<dbReference type="AlphaFoldDB" id="A0A3L6G448"/>
<keyword evidence="1" id="KW-0472">Membrane</keyword>
<accession>A0A3L6G448</accession>
<name>A0A3L6G448_MAIZE</name>
<evidence type="ECO:0000313" key="2">
    <source>
        <dbReference type="EMBL" id="PWZ41908.1"/>
    </source>
</evidence>